<proteinExistence type="predicted"/>
<evidence type="ECO:0000313" key="1">
    <source>
        <dbReference type="EMBL" id="EDM03808.1"/>
    </source>
</evidence>
<protein>
    <submittedName>
        <fullName evidence="1">Uncharacterized protein</fullName>
    </submittedName>
</protein>
<reference evidence="1 2" key="1">
    <citation type="submission" date="2005-07" db="EMBL/GenBank/DDBJ databases">
        <authorList>
            <person name="Mural R.J."/>
            <person name="Li P.W."/>
            <person name="Adams M.D."/>
            <person name="Amanatides P.G."/>
            <person name="Baden-Tillson H."/>
            <person name="Barnstead M."/>
            <person name="Chin S.H."/>
            <person name="Dew I."/>
            <person name="Evans C.A."/>
            <person name="Ferriera S."/>
            <person name="Flanigan M."/>
            <person name="Fosler C."/>
            <person name="Glodek A."/>
            <person name="Gu Z."/>
            <person name="Holt R.A."/>
            <person name="Jennings D."/>
            <person name="Kraft C.L."/>
            <person name="Lu F."/>
            <person name="Nguyen T."/>
            <person name="Nusskern D.R."/>
            <person name="Pfannkoch C.M."/>
            <person name="Sitter C."/>
            <person name="Sutton G.G."/>
            <person name="Venter J.C."/>
            <person name="Wang Z."/>
            <person name="Woodage T."/>
            <person name="Zheng X.H."/>
            <person name="Zhong F."/>
        </authorList>
    </citation>
    <scope>NUCLEOTIDE SEQUENCE [LARGE SCALE GENOMIC DNA]</scope>
    <source>
        <strain>BN</strain>
        <strain evidence="2">Sprague-Dawley</strain>
    </source>
</reference>
<evidence type="ECO:0000313" key="2">
    <source>
        <dbReference type="Proteomes" id="UP000234681"/>
    </source>
</evidence>
<dbReference type="Proteomes" id="UP000234681">
    <property type="component" value="Chromosome 10"/>
</dbReference>
<dbReference type="AlphaFoldDB" id="A6HCQ2"/>
<gene>
    <name evidence="1" type="primary">RGD1304601</name>
    <name evidence="1" type="ORF">rCG_34444</name>
</gene>
<organism evidence="1 2">
    <name type="scientific">Rattus norvegicus</name>
    <name type="common">Rat</name>
    <dbReference type="NCBI Taxonomy" id="10116"/>
    <lineage>
        <taxon>Eukaryota</taxon>
        <taxon>Metazoa</taxon>
        <taxon>Chordata</taxon>
        <taxon>Craniata</taxon>
        <taxon>Vertebrata</taxon>
        <taxon>Euteleostomi</taxon>
        <taxon>Mammalia</taxon>
        <taxon>Eutheria</taxon>
        <taxon>Euarchontoglires</taxon>
        <taxon>Glires</taxon>
        <taxon>Rodentia</taxon>
        <taxon>Myomorpha</taxon>
        <taxon>Muroidea</taxon>
        <taxon>Muridae</taxon>
        <taxon>Murinae</taxon>
        <taxon>Rattus</taxon>
    </lineage>
</organism>
<sequence>MELVSKEEAESPAPCLTSVITSGGEAVAWINTDSGTCLVC</sequence>
<accession>A6HCQ2</accession>
<name>A6HCQ2_RAT</name>
<feature type="non-terminal residue" evidence="1">
    <location>
        <position position="40"/>
    </location>
</feature>
<dbReference type="EMBL" id="CH473948">
    <property type="protein sequence ID" value="EDM03808.1"/>
    <property type="molecule type" value="Genomic_DNA"/>
</dbReference>